<keyword evidence="1" id="KW-0732">Signal</keyword>
<organism evidence="2 3">
    <name type="scientific">Victivallis vadensis</name>
    <dbReference type="NCBI Taxonomy" id="172901"/>
    <lineage>
        <taxon>Bacteria</taxon>
        <taxon>Pseudomonadati</taxon>
        <taxon>Lentisphaerota</taxon>
        <taxon>Lentisphaeria</taxon>
        <taxon>Victivallales</taxon>
        <taxon>Victivallaceae</taxon>
        <taxon>Victivallis</taxon>
    </lineage>
</organism>
<dbReference type="RefSeq" id="WP_116884935.1">
    <property type="nucleotide sequence ID" value="NZ_CAJKCJ010000031.1"/>
</dbReference>
<evidence type="ECO:0000313" key="2">
    <source>
        <dbReference type="EMBL" id="PVY38824.1"/>
    </source>
</evidence>
<evidence type="ECO:0000313" key="3">
    <source>
        <dbReference type="Proteomes" id="UP000245959"/>
    </source>
</evidence>
<feature type="chain" id="PRO_5015563678" evidence="1">
    <location>
        <begin position="21"/>
        <end position="231"/>
    </location>
</feature>
<comment type="caution">
    <text evidence="2">The sequence shown here is derived from an EMBL/GenBank/DDBJ whole genome shotgun (WGS) entry which is preliminary data.</text>
</comment>
<keyword evidence="3" id="KW-1185">Reference proteome</keyword>
<sequence>MKKSMIAMMAAAAMSAGVFAVQAGEQDTPTKLYNYLSSRKAGDKAALSCYTKATQKSMENFARAKEAAEKRDALTFMRYTTFAYKADAEDAQIQKVVDYYKSMNPEMLNQMMDAYLKTSPVTDMKSEVLEEKINGDVATLKVRNSWTENGKAQSVVAETKLYKVNGKWYSGMTDEEGRKLEKASLDALDMLLRQIDAAKGNAAAPAGTADSAPAEESNPVISFFQSIADIF</sequence>
<dbReference type="EMBL" id="QEKH01000024">
    <property type="protein sequence ID" value="PVY38824.1"/>
    <property type="molecule type" value="Genomic_DNA"/>
</dbReference>
<reference evidence="2 3" key="1">
    <citation type="submission" date="2018-04" db="EMBL/GenBank/DDBJ databases">
        <title>Genomic Encyclopedia of Type Strains, Phase IV (KMG-IV): sequencing the most valuable type-strain genomes for metagenomic binning, comparative biology and taxonomic classification.</title>
        <authorList>
            <person name="Goeker M."/>
        </authorList>
    </citation>
    <scope>NUCLEOTIDE SEQUENCE [LARGE SCALE GENOMIC DNA]</scope>
    <source>
        <strain evidence="2 3">DSM 14823</strain>
    </source>
</reference>
<dbReference type="GeneID" id="78296225"/>
<proteinExistence type="predicted"/>
<protein>
    <submittedName>
        <fullName evidence="2">Uncharacterized protein</fullName>
    </submittedName>
</protein>
<evidence type="ECO:0000256" key="1">
    <source>
        <dbReference type="SAM" id="SignalP"/>
    </source>
</evidence>
<dbReference type="Proteomes" id="UP000245959">
    <property type="component" value="Unassembled WGS sequence"/>
</dbReference>
<gene>
    <name evidence="2" type="ORF">C8D82_12460</name>
</gene>
<accession>A0A2U1AQY5</accession>
<dbReference type="AlphaFoldDB" id="A0A2U1AQY5"/>
<feature type="signal peptide" evidence="1">
    <location>
        <begin position="1"/>
        <end position="20"/>
    </location>
</feature>
<name>A0A2U1AQY5_9BACT</name>